<feature type="domain" description="VOC" evidence="1">
    <location>
        <begin position="8"/>
        <end position="132"/>
    </location>
</feature>
<keyword evidence="3" id="KW-1185">Reference proteome</keyword>
<dbReference type="InterPro" id="IPR029068">
    <property type="entry name" value="Glyas_Bleomycin-R_OHBP_Dase"/>
</dbReference>
<comment type="caution">
    <text evidence="2">The sequence shown here is derived from an EMBL/GenBank/DDBJ whole genome shotgun (WGS) entry which is preliminary data.</text>
</comment>
<accession>K6X6H6</accession>
<dbReference type="eggNOG" id="COG0346">
    <property type="taxonomic scope" value="Bacteria"/>
</dbReference>
<proteinExistence type="predicted"/>
<dbReference type="Pfam" id="PF00903">
    <property type="entry name" value="Glyoxalase"/>
    <property type="match status" value="1"/>
</dbReference>
<organism evidence="2 3">
    <name type="scientific">Aliiglaciecola lipolytica E3</name>
    <dbReference type="NCBI Taxonomy" id="1127673"/>
    <lineage>
        <taxon>Bacteria</taxon>
        <taxon>Pseudomonadati</taxon>
        <taxon>Pseudomonadota</taxon>
        <taxon>Gammaproteobacteria</taxon>
        <taxon>Alteromonadales</taxon>
        <taxon>Alteromonadaceae</taxon>
        <taxon>Aliiglaciecola</taxon>
    </lineage>
</organism>
<dbReference type="InterPro" id="IPR037523">
    <property type="entry name" value="VOC_core"/>
</dbReference>
<evidence type="ECO:0000259" key="1">
    <source>
        <dbReference type="PROSITE" id="PS51819"/>
    </source>
</evidence>
<protein>
    <submittedName>
        <fullName evidence="2">Glyoxalase family protein</fullName>
    </submittedName>
</protein>
<dbReference type="PANTHER" id="PTHR36437:SF2">
    <property type="entry name" value="GLYOXALASE_BLEOMYCIN RESISTANCE PROTEIN_DIOXYGENASE"/>
    <property type="match status" value="1"/>
</dbReference>
<dbReference type="AlphaFoldDB" id="K6X6H6"/>
<dbReference type="Proteomes" id="UP000006334">
    <property type="component" value="Unassembled WGS sequence"/>
</dbReference>
<evidence type="ECO:0000313" key="2">
    <source>
        <dbReference type="EMBL" id="GAC16224.1"/>
    </source>
</evidence>
<evidence type="ECO:0000313" key="3">
    <source>
        <dbReference type="Proteomes" id="UP000006334"/>
    </source>
</evidence>
<name>K6X6H6_9ALTE</name>
<dbReference type="EMBL" id="BAEN01000068">
    <property type="protein sequence ID" value="GAC16224.1"/>
    <property type="molecule type" value="Genomic_DNA"/>
</dbReference>
<dbReference type="SUPFAM" id="SSF54593">
    <property type="entry name" value="Glyoxalase/Bleomycin resistance protein/Dihydroxybiphenyl dioxygenase"/>
    <property type="match status" value="1"/>
</dbReference>
<dbReference type="PROSITE" id="PS51819">
    <property type="entry name" value="VOC"/>
    <property type="match status" value="1"/>
</dbReference>
<dbReference type="PANTHER" id="PTHR36437">
    <property type="entry name" value="GLYOXALASE/BLEOMYCIN RESISTANCE PROTEIN/DIOXYGENASE"/>
    <property type="match status" value="1"/>
</dbReference>
<reference evidence="2 3" key="1">
    <citation type="journal article" date="2017" name="Antonie Van Leeuwenhoek">
        <title>Rhizobium rhizosphaerae sp. nov., a novel species isolated from rice rhizosphere.</title>
        <authorList>
            <person name="Zhao J.J."/>
            <person name="Zhang J."/>
            <person name="Zhang R.J."/>
            <person name="Zhang C.W."/>
            <person name="Yin H.Q."/>
            <person name="Zhang X.X."/>
        </authorList>
    </citation>
    <scope>NUCLEOTIDE SEQUENCE [LARGE SCALE GENOMIC DNA]</scope>
    <source>
        <strain evidence="2 3">E3</strain>
    </source>
</reference>
<dbReference type="RefSeq" id="WP_008846026.1">
    <property type="nucleotide sequence ID" value="NZ_BAEN01000068.1"/>
</dbReference>
<gene>
    <name evidence="2" type="ORF">GLIP_3613</name>
</gene>
<dbReference type="Gene3D" id="3.10.180.10">
    <property type="entry name" value="2,3-Dihydroxybiphenyl 1,2-Dioxygenase, domain 1"/>
    <property type="match status" value="1"/>
</dbReference>
<sequence>MDKPVKQQIGSIALLVECYSDALDFYINKLNFELVQDIDSGDGKRWVQISPRNANGTHILLVKAESESQLAVLGKQAGGGVFLILQSNDFWRDYEFMLAQGVVFDERPRTEPYGTVVVFQDLYGNKWDLIQTAE</sequence>
<dbReference type="STRING" id="1127673.GLIP_3613"/>
<dbReference type="OrthoDB" id="9794917at2"/>
<dbReference type="InterPro" id="IPR004360">
    <property type="entry name" value="Glyas_Fos-R_dOase_dom"/>
</dbReference>